<reference evidence="4" key="1">
    <citation type="submission" date="2015-11" db="EMBL/GenBank/DDBJ databases">
        <title>De novo transcriptome assembly of four potential Pierce s Disease insect vectors from Arizona vineyards.</title>
        <authorList>
            <person name="Tassone E.E."/>
        </authorList>
    </citation>
    <scope>NUCLEOTIDE SEQUENCE</scope>
</reference>
<dbReference type="PROSITE" id="PS50234">
    <property type="entry name" value="VWFA"/>
    <property type="match status" value="1"/>
</dbReference>
<dbReference type="InterPro" id="IPR013694">
    <property type="entry name" value="VIT"/>
</dbReference>
<dbReference type="EMBL" id="GECU01014706">
    <property type="protein sequence ID" value="JAS93000.1"/>
    <property type="molecule type" value="Transcribed_RNA"/>
</dbReference>
<evidence type="ECO:0008006" key="5">
    <source>
        <dbReference type="Google" id="ProtNLM"/>
    </source>
</evidence>
<dbReference type="SUPFAM" id="SSF53300">
    <property type="entry name" value="vWA-like"/>
    <property type="match status" value="1"/>
</dbReference>
<keyword evidence="1" id="KW-0732">Signal</keyword>
<dbReference type="PANTHER" id="PTHR10338:SF108">
    <property type="entry name" value="INTER-ALPHA-TRYPSIN INHIBITOR HEAVY CHAIN H4-LIKE PROTEIN"/>
    <property type="match status" value="1"/>
</dbReference>
<dbReference type="Gene3D" id="3.40.50.410">
    <property type="entry name" value="von Willebrand factor, type A domain"/>
    <property type="match status" value="1"/>
</dbReference>
<protein>
    <recommendedName>
        <fullName evidence="5">VIT domain-containing protein</fullName>
    </recommendedName>
</protein>
<feature type="domain" description="VIT" evidence="3">
    <location>
        <begin position="8"/>
        <end position="165"/>
    </location>
</feature>
<organism evidence="4">
    <name type="scientific">Homalodisca liturata</name>
    <dbReference type="NCBI Taxonomy" id="320908"/>
    <lineage>
        <taxon>Eukaryota</taxon>
        <taxon>Metazoa</taxon>
        <taxon>Ecdysozoa</taxon>
        <taxon>Arthropoda</taxon>
        <taxon>Hexapoda</taxon>
        <taxon>Insecta</taxon>
        <taxon>Pterygota</taxon>
        <taxon>Neoptera</taxon>
        <taxon>Paraneoptera</taxon>
        <taxon>Hemiptera</taxon>
        <taxon>Auchenorrhyncha</taxon>
        <taxon>Membracoidea</taxon>
        <taxon>Cicadellidae</taxon>
        <taxon>Cicadellinae</taxon>
        <taxon>Proconiini</taxon>
        <taxon>Homalodisca</taxon>
    </lineage>
</organism>
<dbReference type="SMART" id="SM00327">
    <property type="entry name" value="VWA"/>
    <property type="match status" value="1"/>
</dbReference>
<gene>
    <name evidence="4" type="ORF">g.14171</name>
</gene>
<dbReference type="PROSITE" id="PS51468">
    <property type="entry name" value="VIT"/>
    <property type="match status" value="1"/>
</dbReference>
<evidence type="ECO:0000313" key="4">
    <source>
        <dbReference type="EMBL" id="JAS93000.1"/>
    </source>
</evidence>
<feature type="domain" description="VWFA" evidence="2">
    <location>
        <begin position="265"/>
        <end position="479"/>
    </location>
</feature>
<evidence type="ECO:0000259" key="3">
    <source>
        <dbReference type="PROSITE" id="PS51468"/>
    </source>
</evidence>
<dbReference type="PANTHER" id="PTHR10338">
    <property type="entry name" value="INTER-ALPHA-TRYPSIN INHIBITOR HEAVY CHAIN FAMILY MEMBER"/>
    <property type="match status" value="1"/>
</dbReference>
<evidence type="ECO:0000259" key="2">
    <source>
        <dbReference type="PROSITE" id="PS50234"/>
    </source>
</evidence>
<accession>A0A1B6J1K5</accession>
<feature type="chain" id="PRO_5008585472" description="VIT domain-containing protein" evidence="1">
    <location>
        <begin position="21"/>
        <end position="723"/>
    </location>
</feature>
<sequence>MRWTLTAVCLWLTGAWDTLAETEIKSLHVKTDIFHRYASTTVSSLMVNSGDQIEEASFVVIYPDSAFITRFIIEENGKVYKAKMKNKEDVKELVKENGTNIVIFVRDSHQISVSTKLEAHAEVKFLMDYEELLPRKLGIYSNVITLNPGQIVKDLNVTVNIEEPSPITNLEVRDFKDFNEATADIFKPNKLVNIHEKSPYSKTIVWAPTAEQQRAINSRGLQGQLAVRYSLDLTQGHHLQQYVIDNLNFIANFFSIDDFPNLNKHIIFVLEYSYSTRSEKLEELRKAMDTILRDLNRNDYFSIILIKSFVEAWSPDTVYITGPDAAESYDREHKLKSKYFTSTLTPKFLVKASPENVANARYYLISEEMDLSEATNVNGGLKTAMNLANLGAKKWKANPPIPLILFFSNGDQNIREVDADFDQIKALNIIQCPIYSLAVGYHSNYDFLRKLSISNYGSIHVVYDATDIAGQIMDFYRLVASPLLTDITISYFQTKVKNVTRSKYPLYFRGSEIVVAGKVKRDEIAGLEPIGELSFTSARAAGTHNYSLTDKNIFDGNSVTKLYEYLWISQMLEQLESPLELQEKQKIKESLLNMAVECTFFTTYTPLVVEKPDGTITVVEITALKQEYLEKTELEKIKWIRPHLIRSTTATQVNVMIKGEKYSLAVNPTNETFGTCNVNHMAGECRHFQRCPLEIFQDVSDFIPFKCDITGNFLGVCCPSHLN</sequence>
<dbReference type="InterPro" id="IPR002035">
    <property type="entry name" value="VWF_A"/>
</dbReference>
<dbReference type="InterPro" id="IPR036465">
    <property type="entry name" value="vWFA_dom_sf"/>
</dbReference>
<dbReference type="Pfam" id="PF08487">
    <property type="entry name" value="VIT"/>
    <property type="match status" value="1"/>
</dbReference>
<dbReference type="InterPro" id="IPR050934">
    <property type="entry name" value="ITIH"/>
</dbReference>
<proteinExistence type="predicted"/>
<evidence type="ECO:0000256" key="1">
    <source>
        <dbReference type="SAM" id="SignalP"/>
    </source>
</evidence>
<feature type="signal peptide" evidence="1">
    <location>
        <begin position="1"/>
        <end position="20"/>
    </location>
</feature>
<name>A0A1B6J1K5_9HEMI</name>
<dbReference type="AlphaFoldDB" id="A0A1B6J1K5"/>
<dbReference type="GO" id="GO:0032991">
    <property type="term" value="C:protein-containing complex"/>
    <property type="evidence" value="ECO:0007669"/>
    <property type="project" value="UniProtKB-ARBA"/>
</dbReference>
<dbReference type="SMART" id="SM00609">
    <property type="entry name" value="VIT"/>
    <property type="match status" value="1"/>
</dbReference>